<dbReference type="GO" id="GO:0006614">
    <property type="term" value="P:SRP-dependent cotranslational protein targeting to membrane"/>
    <property type="evidence" value="ECO:0007669"/>
    <property type="project" value="UniProtKB-UniRule"/>
</dbReference>
<keyword evidence="4 8" id="KW-0963">Cytoplasm</keyword>
<protein>
    <recommendedName>
        <fullName evidence="3 8">Signal recognition particle 14 kDa protein</fullName>
        <shortName evidence="8">SRP14</shortName>
    </recommendedName>
</protein>
<keyword evidence="6 8" id="KW-0733">Signal recognition particle</keyword>
<evidence type="ECO:0000256" key="8">
    <source>
        <dbReference type="RuleBase" id="RU368100"/>
    </source>
</evidence>
<dbReference type="Gene3D" id="3.30.720.10">
    <property type="entry name" value="Signal recognition particle alu RNA binding heterodimer, srp9/1"/>
    <property type="match status" value="1"/>
</dbReference>
<accession>A0A4U5MKM2</accession>
<comment type="caution">
    <text evidence="10">The sequence shown here is derived from an EMBL/GenBank/DDBJ whole genome shotgun (WGS) entry which is preliminary data.</text>
</comment>
<dbReference type="OrthoDB" id="19209at2759"/>
<proteinExistence type="inferred from homology"/>
<keyword evidence="7 8" id="KW-0687">Ribonucleoprotein</keyword>
<dbReference type="Pfam" id="PF02290">
    <property type="entry name" value="SRP14"/>
    <property type="match status" value="1"/>
</dbReference>
<organism evidence="10 11">
    <name type="scientific">Steinernema carpocapsae</name>
    <name type="common">Entomopathogenic nematode</name>
    <dbReference type="NCBI Taxonomy" id="34508"/>
    <lineage>
        <taxon>Eukaryota</taxon>
        <taxon>Metazoa</taxon>
        <taxon>Ecdysozoa</taxon>
        <taxon>Nematoda</taxon>
        <taxon>Chromadorea</taxon>
        <taxon>Rhabditida</taxon>
        <taxon>Tylenchina</taxon>
        <taxon>Panagrolaimomorpha</taxon>
        <taxon>Strongyloidoidea</taxon>
        <taxon>Steinernematidae</taxon>
        <taxon>Steinernema</taxon>
    </lineage>
</organism>
<comment type="function">
    <text evidence="8">Component of the signal recognition particle (SRP) complex, a ribonucleoprotein complex that mediates the cotranslational targeting of secretory and membrane proteins to the endoplasmic reticulum (ER). SRP9 together with SRP14 and the Alu portion of the SRP RNA, constitutes the elongation arrest domain of SRP. The complex of SRP9 and SRP14 is required for SRP RNA binding.</text>
</comment>
<reference evidence="10 11" key="1">
    <citation type="journal article" date="2015" name="Genome Biol.">
        <title>Comparative genomics of Steinernema reveals deeply conserved gene regulatory networks.</title>
        <authorList>
            <person name="Dillman A.R."/>
            <person name="Macchietto M."/>
            <person name="Porter C.F."/>
            <person name="Rogers A."/>
            <person name="Williams B."/>
            <person name="Antoshechkin I."/>
            <person name="Lee M.M."/>
            <person name="Goodwin Z."/>
            <person name="Lu X."/>
            <person name="Lewis E.E."/>
            <person name="Goodrich-Blair H."/>
            <person name="Stock S.P."/>
            <person name="Adams B.J."/>
            <person name="Sternberg P.W."/>
            <person name="Mortazavi A."/>
        </authorList>
    </citation>
    <scope>NUCLEOTIDE SEQUENCE [LARGE SCALE GENOMIC DNA]</scope>
    <source>
        <strain evidence="10 11">ALL</strain>
    </source>
</reference>
<keyword evidence="5 8" id="KW-0694">RNA-binding</keyword>
<reference evidence="10 11" key="2">
    <citation type="journal article" date="2019" name="G3 (Bethesda)">
        <title>Hybrid Assembly of the Genome of the Entomopathogenic Nematode Steinernema carpocapsae Identifies the X-Chromosome.</title>
        <authorList>
            <person name="Serra L."/>
            <person name="Macchietto M."/>
            <person name="Macias-Munoz A."/>
            <person name="McGill C.J."/>
            <person name="Rodriguez I.M."/>
            <person name="Rodriguez B."/>
            <person name="Murad R."/>
            <person name="Mortazavi A."/>
        </authorList>
    </citation>
    <scope>NUCLEOTIDE SEQUENCE [LARGE SCALE GENOMIC DNA]</scope>
    <source>
        <strain evidence="10 11">ALL</strain>
    </source>
</reference>
<dbReference type="Proteomes" id="UP000298663">
    <property type="component" value="Unassembled WGS sequence"/>
</dbReference>
<evidence type="ECO:0000256" key="3">
    <source>
        <dbReference type="ARBA" id="ARBA00017926"/>
    </source>
</evidence>
<dbReference type="GO" id="GO:0008312">
    <property type="term" value="F:7S RNA binding"/>
    <property type="evidence" value="ECO:0007669"/>
    <property type="project" value="UniProtKB-UniRule"/>
</dbReference>
<comment type="similarity">
    <text evidence="2 8">Belongs to the SRP14 family.</text>
</comment>
<dbReference type="FunFam" id="3.30.720.10:FF:000003">
    <property type="entry name" value="Signal recognition particle 14"/>
    <property type="match status" value="1"/>
</dbReference>
<evidence type="ECO:0000256" key="5">
    <source>
        <dbReference type="ARBA" id="ARBA00022884"/>
    </source>
</evidence>
<comment type="subcellular location">
    <subcellularLocation>
        <location evidence="1 8">Cytoplasm</location>
    </subcellularLocation>
</comment>
<dbReference type="PANTHER" id="PTHR12013">
    <property type="entry name" value="SIGNAL RECOGNITION PARTICLE 14 KD PROTEIN"/>
    <property type="match status" value="1"/>
</dbReference>
<feature type="region of interest" description="Disordered" evidence="9">
    <location>
        <begin position="33"/>
        <end position="52"/>
    </location>
</feature>
<evidence type="ECO:0000256" key="7">
    <source>
        <dbReference type="ARBA" id="ARBA00023274"/>
    </source>
</evidence>
<dbReference type="SUPFAM" id="SSF54762">
    <property type="entry name" value="Signal recognition particle alu RNA binding heterodimer, SRP9/14"/>
    <property type="match status" value="1"/>
</dbReference>
<evidence type="ECO:0000256" key="9">
    <source>
        <dbReference type="SAM" id="MobiDB-lite"/>
    </source>
</evidence>
<sequence length="108" mass="12180">MLIESDAFLVELNSMFQKSKMGGSDTVTITLKHYDGRTKPHPKDPKKAPKETENLCMFRARLGKKKISCVVKPKEVNKFQSAFSSVLQCNMDKMKKPEASKTSKKNGK</sequence>
<evidence type="ECO:0000256" key="2">
    <source>
        <dbReference type="ARBA" id="ARBA00010349"/>
    </source>
</evidence>
<dbReference type="AlphaFoldDB" id="A0A4U5MKM2"/>
<evidence type="ECO:0000313" key="11">
    <source>
        <dbReference type="Proteomes" id="UP000298663"/>
    </source>
</evidence>
<keyword evidence="11" id="KW-1185">Reference proteome</keyword>
<evidence type="ECO:0000256" key="1">
    <source>
        <dbReference type="ARBA" id="ARBA00004496"/>
    </source>
</evidence>
<comment type="subunit">
    <text evidence="8">Heterodimer with SRP9; binds RNA as heterodimer. Component of a signal recognition particle (SRP) complex that consists of a 7SL RNA molecule of 300 nucleotides and six protein subunits: SRP72, SRP68, SRP54, SRP19, SRP14 and SRP9.</text>
</comment>
<evidence type="ECO:0000313" key="10">
    <source>
        <dbReference type="EMBL" id="TKR69999.1"/>
    </source>
</evidence>
<evidence type="ECO:0000256" key="4">
    <source>
        <dbReference type="ARBA" id="ARBA00022490"/>
    </source>
</evidence>
<dbReference type="GO" id="GO:0030942">
    <property type="term" value="F:endoplasmic reticulum signal peptide binding"/>
    <property type="evidence" value="ECO:0007669"/>
    <property type="project" value="UniProtKB-UniRule"/>
</dbReference>
<gene>
    <name evidence="10" type="ORF">L596_022077</name>
</gene>
<name>A0A4U5MKM2_STECR</name>
<evidence type="ECO:0000256" key="6">
    <source>
        <dbReference type="ARBA" id="ARBA00023135"/>
    </source>
</evidence>
<dbReference type="GO" id="GO:0005786">
    <property type="term" value="C:signal recognition particle, endoplasmic reticulum targeting"/>
    <property type="evidence" value="ECO:0007669"/>
    <property type="project" value="UniProtKB-UniRule"/>
</dbReference>
<dbReference type="EMBL" id="AZBU02000007">
    <property type="protein sequence ID" value="TKR69999.1"/>
    <property type="molecule type" value="Genomic_DNA"/>
</dbReference>
<dbReference type="InterPro" id="IPR009018">
    <property type="entry name" value="Signal_recog_particle_SRP9/14"/>
</dbReference>
<dbReference type="STRING" id="34508.A0A4U5MKM2"/>
<dbReference type="InterPro" id="IPR003210">
    <property type="entry name" value="Signal_recog_particle_SRP14"/>
</dbReference>